<evidence type="ECO:0000313" key="6">
    <source>
        <dbReference type="EMBL" id="AAB36652.1"/>
    </source>
</evidence>
<dbReference type="RefSeq" id="XP_016447197.1">
    <property type="nucleotide sequence ID" value="XM_016591711.1"/>
</dbReference>
<gene>
    <name evidence="6 9" type="primary">IS10a</name>
    <name evidence="9 10" type="synonym">LOC107772220</name>
    <name evidence="9" type="synonym">togt2</name>
</gene>
<dbReference type="EMBL" id="U32643">
    <property type="protein sequence ID" value="AAB36652.1"/>
    <property type="molecule type" value="mRNA"/>
</dbReference>
<proteinExistence type="evidence at transcript level"/>
<dbReference type="PROSITE" id="PS00375">
    <property type="entry name" value="UDPGT"/>
    <property type="match status" value="1"/>
</dbReference>
<dbReference type="SMR" id="P93364"/>
<reference evidence="9" key="2">
    <citation type="journal article" date="1998" name="FEBS Lett.">
        <title>Two tobacco genes induced by infection, elicitor and salicylic acid encode glucosyltransferases acting on phenylpropanoids and benzoic acid derivatives, including salicylic acid.</title>
        <authorList>
            <person name="Fraissinet-Tachet L."/>
            <person name="Baltz R."/>
            <person name="Chong J."/>
            <person name="Kauffmann S."/>
            <person name="Fritig B."/>
            <person name="Saindrenan P."/>
        </authorList>
    </citation>
    <scope>NUCLEOTIDE SEQUENCE</scope>
</reference>
<dbReference type="PIR" id="T03745">
    <property type="entry name" value="T03745"/>
</dbReference>
<protein>
    <recommendedName>
        <fullName evidence="5">Glycosyltransferase</fullName>
        <ecNumber evidence="5">2.4.1.-</ecNumber>
    </recommendedName>
</protein>
<dbReference type="AlphaFoldDB" id="P93364"/>
<evidence type="ECO:0000256" key="5">
    <source>
        <dbReference type="RuleBase" id="RU362057"/>
    </source>
</evidence>
<reference evidence="6 9" key="1">
    <citation type="journal article" date="1996" name="Plant Mol. Biol.">
        <title>Identification of an immediate-early salicylic acid-inducible tobacco gene and characterization of induction by other compounds.</title>
        <authorList>
            <person name="Horvath D.M."/>
            <person name="Chua N.H."/>
        </authorList>
    </citation>
    <scope>NUCLEOTIDE SEQUENCE</scope>
    <source>
        <strain evidence="6">bright yellow 2</strain>
    </source>
</reference>
<name>P93364_TOBAC</name>
<dbReference type="InterPro" id="IPR035595">
    <property type="entry name" value="UDP_glycos_trans_CS"/>
</dbReference>
<dbReference type="EC" id="2.4.1.-" evidence="5"/>
<dbReference type="Gene3D" id="3.40.50.2000">
    <property type="entry name" value="Glycogen Phosphorylase B"/>
    <property type="match status" value="2"/>
</dbReference>
<evidence type="ECO:0000256" key="1">
    <source>
        <dbReference type="ARBA" id="ARBA00009995"/>
    </source>
</evidence>
<dbReference type="GeneID" id="107772220"/>
<evidence type="ECO:0000313" key="7">
    <source>
        <dbReference type="Proteomes" id="UP000084051"/>
    </source>
</evidence>
<evidence type="ECO:0000256" key="4">
    <source>
        <dbReference type="RuleBase" id="RU003718"/>
    </source>
</evidence>
<evidence type="ECO:0000256" key="3">
    <source>
        <dbReference type="ARBA" id="ARBA00022679"/>
    </source>
</evidence>
<sequence length="476" mass="53454">MGQLHFFFFPVMAHGHMIPTLDMAKLVASRGVKATIITTPLNESVFSKSIQRNKHLGIEIEIRLIKFPAVENGLPEECERLDLIPSDDKLPNFFKAVAMMQEPLEQLIEECRPNCLVSDMFLPWTTDTAAKFNMPRIVFHGTSFFALCVENSIRLNKPFKNVSSDSETFVVPNLPHEIKLTRTQLSPFEQSGEETTMTRMIKSVRESDSKSYGVIFNSFNELEHDYVEHYTKVLGRRAWAIGPLSMCNRDIEDKAERGKQSSIDKHECLKWLDSKKPSSVVYVCFGSVANFTASQLHELAMGIEASGQEFIWVVRTELDNEDWLPEGLEERTKEKGLIIRGWAPQVLILDHESVGAFVTHCGWNSTLEGVSGGVPMVTWPVFAEQFFNEKLVTEVLKTGAGVGSIQWKRSASEGVKREAIAKAIKRVMVSEEAEGFRNRAKAYKEMARKAIEGGGSSYTGLTTLLEDISTYSSTGH</sequence>
<dbReference type="SUPFAM" id="SSF53756">
    <property type="entry name" value="UDP-Glycosyltransferase/glycogen phosphorylase"/>
    <property type="match status" value="1"/>
</dbReference>
<dbReference type="CDD" id="cd03784">
    <property type="entry name" value="GT1_Gtf-like"/>
    <property type="match status" value="1"/>
</dbReference>
<keyword evidence="8" id="KW-1185">Reference proteome</keyword>
<dbReference type="PaxDb" id="4097-P93364"/>
<organism evidence="6">
    <name type="scientific">Nicotiana tabacum</name>
    <name type="common">Common tobacco</name>
    <dbReference type="NCBI Taxonomy" id="4097"/>
    <lineage>
        <taxon>Eukaryota</taxon>
        <taxon>Viridiplantae</taxon>
        <taxon>Streptophyta</taxon>
        <taxon>Embryophyta</taxon>
        <taxon>Tracheophyta</taxon>
        <taxon>Spermatophyta</taxon>
        <taxon>Magnoliopsida</taxon>
        <taxon>eudicotyledons</taxon>
        <taxon>Gunneridae</taxon>
        <taxon>Pentapetalae</taxon>
        <taxon>asterids</taxon>
        <taxon>lamiids</taxon>
        <taxon>Solanales</taxon>
        <taxon>Solanaceae</taxon>
        <taxon>Nicotianoideae</taxon>
        <taxon>Nicotianeae</taxon>
        <taxon>Nicotiana</taxon>
    </lineage>
</organism>
<dbReference type="GO" id="GO:0035251">
    <property type="term" value="F:UDP-glucosyltransferase activity"/>
    <property type="evidence" value="ECO:0000318"/>
    <property type="project" value="GO_Central"/>
</dbReference>
<dbReference type="FunFam" id="3.40.50.2000:FF:000071">
    <property type="entry name" value="Glycosyltransferase"/>
    <property type="match status" value="1"/>
</dbReference>
<evidence type="ECO:0000313" key="8">
    <source>
        <dbReference type="Proteomes" id="UP000790787"/>
    </source>
</evidence>
<dbReference type="FunFam" id="3.40.50.2000:FF:000047">
    <property type="entry name" value="Glycosyltransferase"/>
    <property type="match status" value="1"/>
</dbReference>
<dbReference type="InterPro" id="IPR002213">
    <property type="entry name" value="UDP_glucos_trans"/>
</dbReference>
<dbReference type="PANTHER" id="PTHR48047">
    <property type="entry name" value="GLYCOSYLTRANSFERASE"/>
    <property type="match status" value="1"/>
</dbReference>
<dbReference type="OrthoDB" id="5835829at2759"/>
<reference evidence="7" key="3">
    <citation type="journal article" date="2014" name="Nat. Commun.">
        <title>The tobacco genome sequence and its comparison with those of tomato and potato.</title>
        <authorList>
            <person name="Sierro N."/>
            <person name="Battey J.N."/>
            <person name="Ouadi S."/>
            <person name="Bakaher N."/>
            <person name="Bovet L."/>
            <person name="Willig A."/>
            <person name="Goepfert S."/>
            <person name="Peitsch M.C."/>
            <person name="Ivanov N.V."/>
        </authorList>
    </citation>
    <scope>NUCLEOTIDE SEQUENCE [LARGE SCALE GENOMIC DNA]</scope>
    <source>
        <strain evidence="7">cv. TN90</strain>
    </source>
</reference>
<dbReference type="Pfam" id="PF00201">
    <property type="entry name" value="UDPGT"/>
    <property type="match status" value="1"/>
</dbReference>
<dbReference type="PANTHER" id="PTHR48047:SF219">
    <property type="entry name" value="SCOPOLETIN GLUCOSYLTRANSFERASE-LIKE"/>
    <property type="match status" value="1"/>
</dbReference>
<dbReference type="STRING" id="4097.P93364"/>
<evidence type="ECO:0000313" key="9">
    <source>
        <dbReference type="RefSeq" id="NP_001312061.1"/>
    </source>
</evidence>
<accession>P93364</accession>
<reference evidence="10" key="4">
    <citation type="submission" date="2017-02" db="UniProtKB">
        <authorList>
            <consortium name="RefSeq"/>
        </authorList>
    </citation>
    <scope>IDENTIFICATION</scope>
</reference>
<dbReference type="CAZy" id="GT1">
    <property type="family name" value="Glycosyltransferase Family 1"/>
</dbReference>
<dbReference type="Proteomes" id="UP000790787">
    <property type="component" value="Chromosome 19"/>
</dbReference>
<keyword evidence="3 4" id="KW-0808">Transferase</keyword>
<comment type="similarity">
    <text evidence="1 4">Belongs to the UDP-glycosyltransferase family.</text>
</comment>
<dbReference type="KEGG" id="nta:107772220"/>
<dbReference type="RefSeq" id="NP_001312061.1">
    <property type="nucleotide sequence ID" value="NM_001325132.1"/>
</dbReference>
<evidence type="ECO:0000256" key="2">
    <source>
        <dbReference type="ARBA" id="ARBA00022676"/>
    </source>
</evidence>
<keyword evidence="2 4" id="KW-0328">Glycosyltransferase</keyword>
<dbReference type="OMA" id="TIEFPCA"/>
<evidence type="ECO:0000313" key="10">
    <source>
        <dbReference type="RefSeq" id="XP_016447197.1"/>
    </source>
</evidence>